<feature type="domain" description="Type II methyltransferase M.TaqI-like" evidence="6">
    <location>
        <begin position="114"/>
        <end position="190"/>
    </location>
</feature>
<dbReference type="Proteomes" id="UP001431935">
    <property type="component" value="Chromosome"/>
</dbReference>
<dbReference type="Gene3D" id="3.40.50.150">
    <property type="entry name" value="Vaccinia Virus protein VP39"/>
    <property type="match status" value="1"/>
</dbReference>
<keyword evidence="2 7" id="KW-0489">Methyltransferase</keyword>
<evidence type="ECO:0000313" key="8">
    <source>
        <dbReference type="Proteomes" id="UP001431935"/>
    </source>
</evidence>
<dbReference type="PANTHER" id="PTHR33841:SF1">
    <property type="entry name" value="DNA METHYLTRANSFERASE A"/>
    <property type="match status" value="1"/>
</dbReference>
<sequence>MSKYIDVVDNFEINNHIENDKNNSKIYYIGDREIDYIFDYFNKLNNDNSHKITNDDICTPMECVKKMIDYIPSDFWKNKNLKILDPCCGNGNFGRIVELKQVKTIFDITKMNLVRYNNCKTLLNPKNIQNNNFFELTDEWNNHFDLIMANPPYSGGGNKNKSLSNHFIEKSMDMLNDGGYLCFITPNNWMT</sequence>
<dbReference type="EMBL" id="CP143578">
    <property type="protein sequence ID" value="WVN21396.1"/>
    <property type="molecule type" value="Genomic_DNA"/>
</dbReference>
<dbReference type="GO" id="GO:0008168">
    <property type="term" value="F:methyltransferase activity"/>
    <property type="evidence" value="ECO:0007669"/>
    <property type="project" value="UniProtKB-KW"/>
</dbReference>
<dbReference type="InterPro" id="IPR011639">
    <property type="entry name" value="MethylTrfase_TaqI-like_dom"/>
</dbReference>
<dbReference type="PANTHER" id="PTHR33841">
    <property type="entry name" value="DNA METHYLTRANSFERASE YEEA-RELATED"/>
    <property type="match status" value="1"/>
</dbReference>
<organism evidence="7 8">
    <name type="scientific">Metamycoplasma gateae</name>
    <dbReference type="NCBI Taxonomy" id="35769"/>
    <lineage>
        <taxon>Bacteria</taxon>
        <taxon>Bacillati</taxon>
        <taxon>Mycoplasmatota</taxon>
        <taxon>Mycoplasmoidales</taxon>
        <taxon>Metamycoplasmataceae</taxon>
        <taxon>Metamycoplasma</taxon>
    </lineage>
</organism>
<dbReference type="InterPro" id="IPR029063">
    <property type="entry name" value="SAM-dependent_MTases_sf"/>
</dbReference>
<dbReference type="RefSeq" id="WP_330463434.1">
    <property type="nucleotide sequence ID" value="NZ_CP143578.1"/>
</dbReference>
<evidence type="ECO:0000313" key="7">
    <source>
        <dbReference type="EMBL" id="WVN21396.1"/>
    </source>
</evidence>
<evidence type="ECO:0000256" key="4">
    <source>
        <dbReference type="ARBA" id="ARBA00022691"/>
    </source>
</evidence>
<keyword evidence="4" id="KW-0949">S-adenosyl-L-methionine</keyword>
<name>A0ABZ2AMN9_9BACT</name>
<protein>
    <recommendedName>
        <fullName evidence="1">site-specific DNA-methyltransferase (adenine-specific)</fullName>
        <ecNumber evidence="1">2.1.1.72</ecNumber>
    </recommendedName>
</protein>
<accession>A0ABZ2AMN9</accession>
<gene>
    <name evidence="7" type="ORF">V2E26_00060</name>
</gene>
<evidence type="ECO:0000259" key="6">
    <source>
        <dbReference type="Pfam" id="PF07669"/>
    </source>
</evidence>
<evidence type="ECO:0000256" key="3">
    <source>
        <dbReference type="ARBA" id="ARBA00022679"/>
    </source>
</evidence>
<evidence type="ECO:0000256" key="2">
    <source>
        <dbReference type="ARBA" id="ARBA00022603"/>
    </source>
</evidence>
<dbReference type="GO" id="GO:0032259">
    <property type="term" value="P:methylation"/>
    <property type="evidence" value="ECO:0007669"/>
    <property type="project" value="UniProtKB-KW"/>
</dbReference>
<dbReference type="CDD" id="cd02440">
    <property type="entry name" value="AdoMet_MTases"/>
    <property type="match status" value="1"/>
</dbReference>
<dbReference type="Pfam" id="PF07669">
    <property type="entry name" value="Eco57I"/>
    <property type="match status" value="1"/>
</dbReference>
<dbReference type="EC" id="2.1.1.72" evidence="1"/>
<evidence type="ECO:0000256" key="5">
    <source>
        <dbReference type="ARBA" id="ARBA00047942"/>
    </source>
</evidence>
<reference evidence="7" key="1">
    <citation type="submission" date="2024-01" db="EMBL/GenBank/DDBJ databases">
        <title>Complete genome sequence of Mycoplasma gateae strain 3700.</title>
        <authorList>
            <person name="Spergser J."/>
        </authorList>
    </citation>
    <scope>NUCLEOTIDE SEQUENCE [LARGE SCALE GENOMIC DNA]</scope>
    <source>
        <strain evidence="7">3700</strain>
    </source>
</reference>
<dbReference type="SUPFAM" id="SSF53335">
    <property type="entry name" value="S-adenosyl-L-methionine-dependent methyltransferases"/>
    <property type="match status" value="1"/>
</dbReference>
<keyword evidence="8" id="KW-1185">Reference proteome</keyword>
<dbReference type="PRINTS" id="PR00507">
    <property type="entry name" value="N12N6MTFRASE"/>
</dbReference>
<proteinExistence type="predicted"/>
<dbReference type="InterPro" id="IPR050953">
    <property type="entry name" value="N4_N6_ade-DNA_methylase"/>
</dbReference>
<comment type="catalytic activity">
    <reaction evidence="5">
        <text>a 2'-deoxyadenosine in DNA + S-adenosyl-L-methionine = an N(6)-methyl-2'-deoxyadenosine in DNA + S-adenosyl-L-homocysteine + H(+)</text>
        <dbReference type="Rhea" id="RHEA:15197"/>
        <dbReference type="Rhea" id="RHEA-COMP:12418"/>
        <dbReference type="Rhea" id="RHEA-COMP:12419"/>
        <dbReference type="ChEBI" id="CHEBI:15378"/>
        <dbReference type="ChEBI" id="CHEBI:57856"/>
        <dbReference type="ChEBI" id="CHEBI:59789"/>
        <dbReference type="ChEBI" id="CHEBI:90615"/>
        <dbReference type="ChEBI" id="CHEBI:90616"/>
        <dbReference type="EC" id="2.1.1.72"/>
    </reaction>
</comment>
<keyword evidence="3" id="KW-0808">Transferase</keyword>
<evidence type="ECO:0000256" key="1">
    <source>
        <dbReference type="ARBA" id="ARBA00011900"/>
    </source>
</evidence>